<dbReference type="PROSITE" id="PS51257">
    <property type="entry name" value="PROKAR_LIPOPROTEIN"/>
    <property type="match status" value="1"/>
</dbReference>
<keyword evidence="1" id="KW-0732">Signal</keyword>
<evidence type="ECO:0000313" key="2">
    <source>
        <dbReference type="EMBL" id="MFD2590430.1"/>
    </source>
</evidence>
<evidence type="ECO:0000256" key="1">
    <source>
        <dbReference type="SAM" id="SignalP"/>
    </source>
</evidence>
<dbReference type="EMBL" id="JBHULX010000004">
    <property type="protein sequence ID" value="MFD2590430.1"/>
    <property type="molecule type" value="Genomic_DNA"/>
</dbReference>
<comment type="caution">
    <text evidence="2">The sequence shown here is derived from an EMBL/GenBank/DDBJ whole genome shotgun (WGS) entry which is preliminary data.</text>
</comment>
<evidence type="ECO:0000313" key="3">
    <source>
        <dbReference type="Proteomes" id="UP001597459"/>
    </source>
</evidence>
<organism evidence="2 3">
    <name type="scientific">Aquimarina hainanensis</name>
    <dbReference type="NCBI Taxonomy" id="1578017"/>
    <lineage>
        <taxon>Bacteria</taxon>
        <taxon>Pseudomonadati</taxon>
        <taxon>Bacteroidota</taxon>
        <taxon>Flavobacteriia</taxon>
        <taxon>Flavobacteriales</taxon>
        <taxon>Flavobacteriaceae</taxon>
        <taxon>Aquimarina</taxon>
    </lineage>
</organism>
<feature type="chain" id="PRO_5047384279" description="Lipoprotein" evidence="1">
    <location>
        <begin position="25"/>
        <end position="149"/>
    </location>
</feature>
<dbReference type="Proteomes" id="UP001597459">
    <property type="component" value="Unassembled WGS sequence"/>
</dbReference>
<gene>
    <name evidence="2" type="ORF">ACFSTE_06265</name>
</gene>
<reference evidence="3" key="1">
    <citation type="journal article" date="2019" name="Int. J. Syst. Evol. Microbiol.">
        <title>The Global Catalogue of Microorganisms (GCM) 10K type strain sequencing project: providing services to taxonomists for standard genome sequencing and annotation.</title>
        <authorList>
            <consortium name="The Broad Institute Genomics Platform"/>
            <consortium name="The Broad Institute Genome Sequencing Center for Infectious Disease"/>
            <person name="Wu L."/>
            <person name="Ma J."/>
        </authorList>
    </citation>
    <scope>NUCLEOTIDE SEQUENCE [LARGE SCALE GENOMIC DNA]</scope>
    <source>
        <strain evidence="3">KCTC 42423</strain>
    </source>
</reference>
<protein>
    <recommendedName>
        <fullName evidence="4">Lipoprotein</fullName>
    </recommendedName>
</protein>
<accession>A0ABW5N7B2</accession>
<feature type="signal peptide" evidence="1">
    <location>
        <begin position="1"/>
        <end position="24"/>
    </location>
</feature>
<dbReference type="RefSeq" id="WP_378257569.1">
    <property type="nucleotide sequence ID" value="NZ_JBHSJV010000001.1"/>
</dbReference>
<evidence type="ECO:0008006" key="4">
    <source>
        <dbReference type="Google" id="ProtNLM"/>
    </source>
</evidence>
<sequence>MKKKSFMRKVSILLIILTASIFLGCVEDDDNISFFYELVPVESVDIPEAFVTGKTYKIKTSFFRPTTCHTFSGYDYRRSENKRTVSVVNIVFNERACDTLPKNDTTTVSFDFIAGREKSYIFEFWQGEDAAGKNQFLTVEVPVVQEEPN</sequence>
<proteinExistence type="predicted"/>
<name>A0ABW5N7B2_9FLAO</name>
<keyword evidence="3" id="KW-1185">Reference proteome</keyword>